<dbReference type="AlphaFoldDB" id="A0ABD3NJA0"/>
<dbReference type="PROSITE" id="PS50102">
    <property type="entry name" value="RRM"/>
    <property type="match status" value="1"/>
</dbReference>
<dbReference type="Proteomes" id="UP001530315">
    <property type="component" value="Unassembled WGS sequence"/>
</dbReference>
<dbReference type="InterPro" id="IPR000504">
    <property type="entry name" value="RRM_dom"/>
</dbReference>
<dbReference type="InterPro" id="IPR035979">
    <property type="entry name" value="RBD_domain_sf"/>
</dbReference>
<reference evidence="3 4" key="1">
    <citation type="submission" date="2024-10" db="EMBL/GenBank/DDBJ databases">
        <title>Updated reference genomes for cyclostephanoid diatoms.</title>
        <authorList>
            <person name="Roberts W.R."/>
            <person name="Alverson A.J."/>
        </authorList>
    </citation>
    <scope>NUCLEOTIDE SEQUENCE [LARGE SCALE GENOMIC DNA]</scope>
    <source>
        <strain evidence="3 4">AJA276-08</strain>
    </source>
</reference>
<dbReference type="InterPro" id="IPR012677">
    <property type="entry name" value="Nucleotide-bd_a/b_plait_sf"/>
</dbReference>
<keyword evidence="4" id="KW-1185">Reference proteome</keyword>
<dbReference type="SUPFAM" id="SSF54928">
    <property type="entry name" value="RNA-binding domain, RBD"/>
    <property type="match status" value="1"/>
</dbReference>
<proteinExistence type="predicted"/>
<keyword evidence="1" id="KW-0694">RNA-binding</keyword>
<dbReference type="PANTHER" id="PTHR48036">
    <property type="entry name" value="SPLICING FACTOR (PAD-1), PUTATIVE (AFU_ORTHOLOGUE AFUA_1G15810)-RELATED"/>
    <property type="match status" value="1"/>
</dbReference>
<dbReference type="EMBL" id="JALLAZ020001377">
    <property type="protein sequence ID" value="KAL3775999.1"/>
    <property type="molecule type" value="Genomic_DNA"/>
</dbReference>
<accession>A0ABD3NJA0</accession>
<protein>
    <recommendedName>
        <fullName evidence="2">RRM domain-containing protein</fullName>
    </recommendedName>
</protein>
<dbReference type="Gene3D" id="3.30.70.330">
    <property type="match status" value="1"/>
</dbReference>
<dbReference type="GO" id="GO:0003723">
    <property type="term" value="F:RNA binding"/>
    <property type="evidence" value="ECO:0007669"/>
    <property type="project" value="UniProtKB-UniRule"/>
</dbReference>
<evidence type="ECO:0000313" key="4">
    <source>
        <dbReference type="Proteomes" id="UP001530315"/>
    </source>
</evidence>
<evidence type="ECO:0000256" key="1">
    <source>
        <dbReference type="PROSITE-ProRule" id="PRU00176"/>
    </source>
</evidence>
<dbReference type="InterPro" id="IPR006509">
    <property type="entry name" value="RBM39_SF"/>
</dbReference>
<feature type="domain" description="RRM" evidence="2">
    <location>
        <begin position="124"/>
        <end position="208"/>
    </location>
</feature>
<organism evidence="3 4">
    <name type="scientific">Stephanodiscus triporus</name>
    <dbReference type="NCBI Taxonomy" id="2934178"/>
    <lineage>
        <taxon>Eukaryota</taxon>
        <taxon>Sar</taxon>
        <taxon>Stramenopiles</taxon>
        <taxon>Ochrophyta</taxon>
        <taxon>Bacillariophyta</taxon>
        <taxon>Coscinodiscophyceae</taxon>
        <taxon>Thalassiosirophycidae</taxon>
        <taxon>Stephanodiscales</taxon>
        <taxon>Stephanodiscaceae</taxon>
        <taxon>Stephanodiscus</taxon>
    </lineage>
</organism>
<comment type="caution">
    <text evidence="3">The sequence shown here is derived from an EMBL/GenBank/DDBJ whole genome shotgun (WGS) entry which is preliminary data.</text>
</comment>
<evidence type="ECO:0000313" key="3">
    <source>
        <dbReference type="EMBL" id="KAL3775999.1"/>
    </source>
</evidence>
<evidence type="ECO:0000259" key="2">
    <source>
        <dbReference type="PROSITE" id="PS50102"/>
    </source>
</evidence>
<dbReference type="CDD" id="cd12285">
    <property type="entry name" value="RRM3_RBM39_like"/>
    <property type="match status" value="1"/>
</dbReference>
<gene>
    <name evidence="3" type="ORF">ACHAW5_001814</name>
</gene>
<sequence>MGWANQQSSASGVLEVKSDQFPEDANEKILRVNAMMNQLTGTSLTTMIGQVDPMAQQALLAAGPAGALGIMPSDQLVSVADAALDMALGVAPIVIGSATLAPVSNIATPVGDAKVVGRSDNPTQNILVHNMFDKDEETERGWENDIRLDFEEECVKYGKIARVVVMSDDPGGMIYASFDSVDAAIKCAKSLAGRWFDKRQLRVEFVDSIPNSS</sequence>
<name>A0ABD3NJA0_9STRA</name>
<dbReference type="Pfam" id="PF00076">
    <property type="entry name" value="RRM_1"/>
    <property type="match status" value="1"/>
</dbReference>